<dbReference type="PANTHER" id="PTHR43712:SF2">
    <property type="entry name" value="O-METHYLTRANSFERASE CICE"/>
    <property type="match status" value="1"/>
</dbReference>
<dbReference type="GO" id="GO:0044550">
    <property type="term" value="P:secondary metabolite biosynthetic process"/>
    <property type="evidence" value="ECO:0007669"/>
    <property type="project" value="UniProtKB-ARBA"/>
</dbReference>
<dbReference type="Gene3D" id="3.40.50.150">
    <property type="entry name" value="Vaccinia Virus protein VP39"/>
    <property type="match status" value="1"/>
</dbReference>
<dbReference type="InterPro" id="IPR016461">
    <property type="entry name" value="COMT-like"/>
</dbReference>
<gene>
    <name evidence="6" type="ORF">BP00DRAFT_339096</name>
</gene>
<sequence>MDEALDHVKDLAKCLDQDNRGRLVNELRDLIVSLEPEEDAVQRITFAPLEVYGARIGVKLRLFHLLASSDSGIHLDRLAKETSADEILLGRIMRYLASVRMITELGPDLFAANKMTRTLASPKGESYINAYYELILPVMAKLPPFLERTGYDNPTDSLNLPLHDAFGCKGDLFAFLKAHPEKCAMFHNHMHFQRNQTTNWAKLATVLRSKGTATDEVLFVDVGGGTGHQCQRVLQYDPDILGRFILQDLPQVMESAPTIPGVEKMDYNIFEEQPVIGAKFYYFRGVLHDFPDSSCHSILQNTAKAMRSDSTLLLDEMVLPNSGINWMATAMDLQMMANVGAQERTRGAWAKLLESAGLRLVDVQYHGLDPYQALIVAVKQGEGRV</sequence>
<accession>A0A2V5J6J2</accession>
<keyword evidence="7" id="KW-1185">Reference proteome</keyword>
<dbReference type="GO" id="GO:0008171">
    <property type="term" value="F:O-methyltransferase activity"/>
    <property type="evidence" value="ECO:0007669"/>
    <property type="project" value="InterPro"/>
</dbReference>
<dbReference type="GO" id="GO:0032259">
    <property type="term" value="P:methylation"/>
    <property type="evidence" value="ECO:0007669"/>
    <property type="project" value="UniProtKB-KW"/>
</dbReference>
<dbReference type="SUPFAM" id="SSF46785">
    <property type="entry name" value="Winged helix' DNA-binding domain"/>
    <property type="match status" value="1"/>
</dbReference>
<evidence type="ECO:0000256" key="4">
    <source>
        <dbReference type="PIRSR" id="PIRSR005739-1"/>
    </source>
</evidence>
<protein>
    <submittedName>
        <fullName evidence="6">S-adenosyl-L-methionine-dependent methyltransferase</fullName>
    </submittedName>
</protein>
<dbReference type="Pfam" id="PF00891">
    <property type="entry name" value="Methyltransf_2"/>
    <property type="match status" value="1"/>
</dbReference>
<dbReference type="EMBL" id="KZ825484">
    <property type="protein sequence ID" value="PYI33447.1"/>
    <property type="molecule type" value="Genomic_DNA"/>
</dbReference>
<dbReference type="PANTHER" id="PTHR43712">
    <property type="entry name" value="PUTATIVE (AFU_ORTHOLOGUE AFUA_4G14580)-RELATED"/>
    <property type="match status" value="1"/>
</dbReference>
<evidence type="ECO:0000259" key="5">
    <source>
        <dbReference type="Pfam" id="PF00891"/>
    </source>
</evidence>
<dbReference type="Proteomes" id="UP000248817">
    <property type="component" value="Unassembled WGS sequence"/>
</dbReference>
<dbReference type="InterPro" id="IPR001077">
    <property type="entry name" value="COMT_C"/>
</dbReference>
<feature type="domain" description="O-methyltransferase C-terminal" evidence="5">
    <location>
        <begin position="163"/>
        <end position="358"/>
    </location>
</feature>
<evidence type="ECO:0000313" key="7">
    <source>
        <dbReference type="Proteomes" id="UP000248817"/>
    </source>
</evidence>
<keyword evidence="1 6" id="KW-0489">Methyltransferase</keyword>
<dbReference type="PIRSF" id="PIRSF005739">
    <property type="entry name" value="O-mtase"/>
    <property type="match status" value="1"/>
</dbReference>
<keyword evidence="3" id="KW-0949">S-adenosyl-L-methionine</keyword>
<dbReference type="InterPro" id="IPR029063">
    <property type="entry name" value="SAM-dependent_MTases_sf"/>
</dbReference>
<evidence type="ECO:0000313" key="6">
    <source>
        <dbReference type="EMBL" id="PYI33447.1"/>
    </source>
</evidence>
<feature type="active site" description="Proton acceptor" evidence="4">
    <location>
        <position position="288"/>
    </location>
</feature>
<name>A0A2V5J6J2_9EURO</name>
<proteinExistence type="predicted"/>
<keyword evidence="2 6" id="KW-0808">Transferase</keyword>
<dbReference type="InterPro" id="IPR036390">
    <property type="entry name" value="WH_DNA-bd_sf"/>
</dbReference>
<dbReference type="Gene3D" id="1.10.10.10">
    <property type="entry name" value="Winged helix-like DNA-binding domain superfamily/Winged helix DNA-binding domain"/>
    <property type="match status" value="1"/>
</dbReference>
<dbReference type="SUPFAM" id="SSF53335">
    <property type="entry name" value="S-adenosyl-L-methionine-dependent methyltransferases"/>
    <property type="match status" value="1"/>
</dbReference>
<dbReference type="PROSITE" id="PS51683">
    <property type="entry name" value="SAM_OMT_II"/>
    <property type="match status" value="1"/>
</dbReference>
<dbReference type="AlphaFoldDB" id="A0A2V5J6J2"/>
<evidence type="ECO:0000256" key="3">
    <source>
        <dbReference type="ARBA" id="ARBA00022691"/>
    </source>
</evidence>
<organism evidence="6 7">
    <name type="scientific">Aspergillus indologenus CBS 114.80</name>
    <dbReference type="NCBI Taxonomy" id="1450541"/>
    <lineage>
        <taxon>Eukaryota</taxon>
        <taxon>Fungi</taxon>
        <taxon>Dikarya</taxon>
        <taxon>Ascomycota</taxon>
        <taxon>Pezizomycotina</taxon>
        <taxon>Eurotiomycetes</taxon>
        <taxon>Eurotiomycetidae</taxon>
        <taxon>Eurotiales</taxon>
        <taxon>Aspergillaceae</taxon>
        <taxon>Aspergillus</taxon>
        <taxon>Aspergillus subgen. Circumdati</taxon>
    </lineage>
</organism>
<evidence type="ECO:0000256" key="2">
    <source>
        <dbReference type="ARBA" id="ARBA00022679"/>
    </source>
</evidence>
<reference evidence="6 7" key="1">
    <citation type="submission" date="2018-02" db="EMBL/GenBank/DDBJ databases">
        <title>The genomes of Aspergillus section Nigri reveals drivers in fungal speciation.</title>
        <authorList>
            <consortium name="DOE Joint Genome Institute"/>
            <person name="Vesth T.C."/>
            <person name="Nybo J."/>
            <person name="Theobald S."/>
            <person name="Brandl J."/>
            <person name="Frisvad J.C."/>
            <person name="Nielsen K.F."/>
            <person name="Lyhne E.K."/>
            <person name="Kogle M.E."/>
            <person name="Kuo A."/>
            <person name="Riley R."/>
            <person name="Clum A."/>
            <person name="Nolan M."/>
            <person name="Lipzen A."/>
            <person name="Salamov A."/>
            <person name="Henrissat B."/>
            <person name="Wiebenga A."/>
            <person name="De vries R.P."/>
            <person name="Grigoriev I.V."/>
            <person name="Mortensen U.H."/>
            <person name="Andersen M.R."/>
            <person name="Baker S.E."/>
        </authorList>
    </citation>
    <scope>NUCLEOTIDE SEQUENCE [LARGE SCALE GENOMIC DNA]</scope>
    <source>
        <strain evidence="6 7">CBS 114.80</strain>
    </source>
</reference>
<evidence type="ECO:0000256" key="1">
    <source>
        <dbReference type="ARBA" id="ARBA00022603"/>
    </source>
</evidence>
<dbReference type="InterPro" id="IPR036388">
    <property type="entry name" value="WH-like_DNA-bd_sf"/>
</dbReference>